<dbReference type="InterPro" id="IPR050624">
    <property type="entry name" value="HTH-type_Tx_Regulator"/>
</dbReference>
<dbReference type="Proteomes" id="UP000182835">
    <property type="component" value="Unassembled WGS sequence"/>
</dbReference>
<organism evidence="4 5">
    <name type="scientific">Enterococcus canintestini</name>
    <dbReference type="NCBI Taxonomy" id="317010"/>
    <lineage>
        <taxon>Bacteria</taxon>
        <taxon>Bacillati</taxon>
        <taxon>Bacillota</taxon>
        <taxon>Bacilli</taxon>
        <taxon>Lactobacillales</taxon>
        <taxon>Enterococcaceae</taxon>
        <taxon>Enterococcus</taxon>
    </lineage>
</organism>
<evidence type="ECO:0000259" key="3">
    <source>
        <dbReference type="PROSITE" id="PS50977"/>
    </source>
</evidence>
<accession>A0A1L8R799</accession>
<dbReference type="InterPro" id="IPR001647">
    <property type="entry name" value="HTH_TetR"/>
</dbReference>
<dbReference type="SUPFAM" id="SSF46689">
    <property type="entry name" value="Homeodomain-like"/>
    <property type="match status" value="1"/>
</dbReference>
<dbReference type="Gene3D" id="1.10.357.10">
    <property type="entry name" value="Tetracycline Repressor, domain 2"/>
    <property type="match status" value="1"/>
</dbReference>
<feature type="domain" description="HTH tetR-type" evidence="3">
    <location>
        <begin position="11"/>
        <end position="72"/>
    </location>
</feature>
<dbReference type="EMBL" id="JXKG01000006">
    <property type="protein sequence ID" value="OJG15640.1"/>
    <property type="molecule type" value="Genomic_DNA"/>
</dbReference>
<gene>
    <name evidence="4" type="ORF">RU96_GL002189</name>
</gene>
<dbReference type="PROSITE" id="PS50977">
    <property type="entry name" value="HTH_TETR_2"/>
    <property type="match status" value="1"/>
</dbReference>
<dbReference type="PANTHER" id="PTHR43479:SF11">
    <property type="entry name" value="ACREF_ENVCD OPERON REPRESSOR-RELATED"/>
    <property type="match status" value="1"/>
</dbReference>
<name>A0A1L8R799_9ENTE</name>
<sequence length="199" mass="22603">MAVNGFEKRTEQKKQIVLQTAFDIMNSDEGSNALTIDKITQLTKISKATIFKYFQSKDNLIKLVFKNFMTQMANDAKAVVKQNKSFAETFAALTQLKIDHLNCVTKQFYLDLMACYTQTEDQELAAFMANYAKESNQVLLNLFQKGRVEGAVDPKYTDEFLFIYIESLIAGVSDASIYSRALPYIEEWSEVLLKGLAPQ</sequence>
<dbReference type="InterPro" id="IPR009057">
    <property type="entry name" value="Homeodomain-like_sf"/>
</dbReference>
<evidence type="ECO:0000256" key="2">
    <source>
        <dbReference type="PROSITE-ProRule" id="PRU00335"/>
    </source>
</evidence>
<dbReference type="InterPro" id="IPR023772">
    <property type="entry name" value="DNA-bd_HTH_TetR-type_CS"/>
</dbReference>
<dbReference type="GO" id="GO:0003677">
    <property type="term" value="F:DNA binding"/>
    <property type="evidence" value="ECO:0007669"/>
    <property type="project" value="UniProtKB-UniRule"/>
</dbReference>
<evidence type="ECO:0000256" key="1">
    <source>
        <dbReference type="ARBA" id="ARBA00023125"/>
    </source>
</evidence>
<dbReference type="Pfam" id="PF00440">
    <property type="entry name" value="TetR_N"/>
    <property type="match status" value="1"/>
</dbReference>
<feature type="DNA-binding region" description="H-T-H motif" evidence="2">
    <location>
        <begin position="35"/>
        <end position="54"/>
    </location>
</feature>
<proteinExistence type="predicted"/>
<dbReference type="PANTHER" id="PTHR43479">
    <property type="entry name" value="ACREF/ENVCD OPERON REPRESSOR-RELATED"/>
    <property type="match status" value="1"/>
</dbReference>
<dbReference type="STRING" id="317010.RU96_GL002189"/>
<comment type="caution">
    <text evidence="4">The sequence shown here is derived from an EMBL/GenBank/DDBJ whole genome shotgun (WGS) entry which is preliminary data.</text>
</comment>
<keyword evidence="1 2" id="KW-0238">DNA-binding</keyword>
<evidence type="ECO:0000313" key="4">
    <source>
        <dbReference type="EMBL" id="OJG15640.1"/>
    </source>
</evidence>
<dbReference type="PROSITE" id="PS01081">
    <property type="entry name" value="HTH_TETR_1"/>
    <property type="match status" value="1"/>
</dbReference>
<dbReference type="AlphaFoldDB" id="A0A1L8R799"/>
<protein>
    <recommendedName>
        <fullName evidence="3">HTH tetR-type domain-containing protein</fullName>
    </recommendedName>
</protein>
<evidence type="ECO:0000313" key="5">
    <source>
        <dbReference type="Proteomes" id="UP000182835"/>
    </source>
</evidence>
<reference evidence="4 5" key="1">
    <citation type="submission" date="2014-12" db="EMBL/GenBank/DDBJ databases">
        <title>Draft genome sequences of 29 type strains of Enterococci.</title>
        <authorList>
            <person name="Zhong Z."/>
            <person name="Sun Z."/>
            <person name="Liu W."/>
            <person name="Zhang W."/>
            <person name="Zhang H."/>
        </authorList>
    </citation>
    <scope>NUCLEOTIDE SEQUENCE [LARGE SCALE GENOMIC DNA]</scope>
    <source>
        <strain evidence="4 5">DSM 21207</strain>
    </source>
</reference>